<proteinExistence type="inferred from homology"/>
<dbReference type="InterPro" id="IPR051677">
    <property type="entry name" value="AfsR-DnrI-RedD_regulator"/>
</dbReference>
<dbReference type="Gene3D" id="1.10.10.10">
    <property type="entry name" value="Winged helix-like DNA-binding domain superfamily/Winged helix DNA-binding domain"/>
    <property type="match status" value="1"/>
</dbReference>
<protein>
    <submittedName>
        <fullName evidence="7">BTAD domain-containing putative transcriptional regulator</fullName>
    </submittedName>
</protein>
<dbReference type="PANTHER" id="PTHR35807:SF1">
    <property type="entry name" value="TRANSCRIPTIONAL REGULATOR REDD"/>
    <property type="match status" value="1"/>
</dbReference>
<dbReference type="Gene3D" id="3.40.50.300">
    <property type="entry name" value="P-loop containing nucleotide triphosphate hydrolases"/>
    <property type="match status" value="1"/>
</dbReference>
<comment type="similarity">
    <text evidence="1">Belongs to the AfsR/DnrI/RedD regulatory family.</text>
</comment>
<keyword evidence="3 5" id="KW-0238">DNA-binding</keyword>
<dbReference type="SMART" id="SM01043">
    <property type="entry name" value="BTAD"/>
    <property type="match status" value="1"/>
</dbReference>
<dbReference type="SMART" id="SM00028">
    <property type="entry name" value="TPR"/>
    <property type="match status" value="4"/>
</dbReference>
<evidence type="ECO:0000256" key="1">
    <source>
        <dbReference type="ARBA" id="ARBA00005820"/>
    </source>
</evidence>
<feature type="domain" description="OmpR/PhoB-type" evidence="6">
    <location>
        <begin position="1"/>
        <end position="92"/>
    </location>
</feature>
<dbReference type="SUPFAM" id="SSF46894">
    <property type="entry name" value="C-terminal effector domain of the bipartite response regulators"/>
    <property type="match status" value="1"/>
</dbReference>
<accession>A0ABN2HX63</accession>
<evidence type="ECO:0000256" key="5">
    <source>
        <dbReference type="PROSITE-ProRule" id="PRU01091"/>
    </source>
</evidence>
<sequence>MRGRTECRLLGPFEVRVDGALVPVRGRQRIALAALALSAGRVLPIDTLIDRVWEDEPPRQARASLQTLVTRLRRLLGADLIETSGPGYRLRTQVCTTDLIRFRELVSRAREVAAQGDGYAELDLLREAIGLWAGEPLSDLPSVRLQADAAGIVEEGFRALERRLDIDLAAGRHREVLGELRSMVSRYPLRETLWERLMLALHRAGRRADALAAYEEAAKVIRGQLGLDPGRRMTVLREAILQDGTAAAYEPAPADAAEATPVPAGAWTPRQLPPDIAGFVGRAADLAVLDELVDETIDARVVTAAVDGPAGIGKTALVVHWAHRVSGHFPDGQLYVNLHGYGTEKPVETAGALDFMLRSLGVPAARIPPDLDARSALLRSELAGRRLLVILDNARDSEQVRPLLPGSGSLALITGRRQLRSLAVREGARRITLGLLDDMDAVALLHRVLGAERVRHDPAAAVEVVDLCARLPLALRVVAEYAARRLDEPLAEVAADLRAQRSRLDALSADDGVSTDLRAVFSWSYNALSDSAARMFRLLGLSPGTEFSACAAAALAGLGVRPASQLLDELTAVHLLANPTPGRYEFHDLLGEYARERAELQESDGDREAAENRLLDWYLRTAVNARAKLTTYRFIEKPSPPAGPDPVPDFAGYDDATAWFEGQWRTILSLIDRIASAGPDSGRTRQTVLLSLAIWDFLWLTGYRHDLPRLYERALAAAREIGAGMLEGLCLTFLAVVYRWIGQLERALRAGADAVDLFIRLGSVEYEAFALVRMANGLAAIGENDLACAALERVLLLSRADVDLTVRGDAQNHLAIAEMRRGKFDAAIAHGQLAVETFRQLGDRVRMTAALDTYAEALESSGQPELSWPSYREALALTREIHTIPWQALVLYHYGRSLRVAGEVDRAVTAWREAYDLFLWVGDPTADTVRDLLAELDRQP</sequence>
<dbReference type="PANTHER" id="PTHR35807">
    <property type="entry name" value="TRANSCRIPTIONAL REGULATOR REDD-RELATED"/>
    <property type="match status" value="1"/>
</dbReference>
<evidence type="ECO:0000256" key="4">
    <source>
        <dbReference type="ARBA" id="ARBA00023163"/>
    </source>
</evidence>
<name>A0ABN2HX63_9ACTN</name>
<feature type="DNA-binding region" description="OmpR/PhoB-type" evidence="5">
    <location>
        <begin position="1"/>
        <end position="92"/>
    </location>
</feature>
<dbReference type="PRINTS" id="PR00364">
    <property type="entry name" value="DISEASERSIST"/>
</dbReference>
<dbReference type="InterPro" id="IPR036388">
    <property type="entry name" value="WH-like_DNA-bd_sf"/>
</dbReference>
<dbReference type="SUPFAM" id="SSF52540">
    <property type="entry name" value="P-loop containing nucleoside triphosphate hydrolases"/>
    <property type="match status" value="1"/>
</dbReference>
<reference evidence="7 8" key="1">
    <citation type="journal article" date="2019" name="Int. J. Syst. Evol. Microbiol.">
        <title>The Global Catalogue of Microorganisms (GCM) 10K type strain sequencing project: providing services to taxonomists for standard genome sequencing and annotation.</title>
        <authorList>
            <consortium name="The Broad Institute Genomics Platform"/>
            <consortium name="The Broad Institute Genome Sequencing Center for Infectious Disease"/>
            <person name="Wu L."/>
            <person name="Ma J."/>
        </authorList>
    </citation>
    <scope>NUCLEOTIDE SEQUENCE [LARGE SCALE GENOMIC DNA]</scope>
    <source>
        <strain evidence="7 8">JCM 14718</strain>
    </source>
</reference>
<keyword evidence="8" id="KW-1185">Reference proteome</keyword>
<dbReference type="Proteomes" id="UP001500618">
    <property type="component" value="Unassembled WGS sequence"/>
</dbReference>
<keyword evidence="2" id="KW-0805">Transcription regulation</keyword>
<comment type="caution">
    <text evidence="7">The sequence shown here is derived from an EMBL/GenBank/DDBJ whole genome shotgun (WGS) entry which is preliminary data.</text>
</comment>
<dbReference type="SUPFAM" id="SSF48452">
    <property type="entry name" value="TPR-like"/>
    <property type="match status" value="2"/>
</dbReference>
<dbReference type="InterPro" id="IPR001867">
    <property type="entry name" value="OmpR/PhoB-type_DNA-bd"/>
</dbReference>
<dbReference type="Pfam" id="PF03704">
    <property type="entry name" value="BTAD"/>
    <property type="match status" value="1"/>
</dbReference>
<gene>
    <name evidence="7" type="ORF">GCM10009765_50340</name>
</gene>
<evidence type="ECO:0000313" key="7">
    <source>
        <dbReference type="EMBL" id="GAA1695039.1"/>
    </source>
</evidence>
<dbReference type="EMBL" id="BAAANY010000020">
    <property type="protein sequence ID" value="GAA1695039.1"/>
    <property type="molecule type" value="Genomic_DNA"/>
</dbReference>
<dbReference type="Gene3D" id="1.25.40.10">
    <property type="entry name" value="Tetratricopeptide repeat domain"/>
    <property type="match status" value="2"/>
</dbReference>
<dbReference type="Pfam" id="PF00486">
    <property type="entry name" value="Trans_reg_C"/>
    <property type="match status" value="1"/>
</dbReference>
<evidence type="ECO:0000313" key="8">
    <source>
        <dbReference type="Proteomes" id="UP001500618"/>
    </source>
</evidence>
<dbReference type="InterPro" id="IPR011990">
    <property type="entry name" value="TPR-like_helical_dom_sf"/>
</dbReference>
<evidence type="ECO:0000256" key="2">
    <source>
        <dbReference type="ARBA" id="ARBA00023015"/>
    </source>
</evidence>
<dbReference type="SMART" id="SM00862">
    <property type="entry name" value="Trans_reg_C"/>
    <property type="match status" value="1"/>
</dbReference>
<dbReference type="CDD" id="cd15831">
    <property type="entry name" value="BTAD"/>
    <property type="match status" value="1"/>
</dbReference>
<organism evidence="7 8">
    <name type="scientific">Fodinicola feengrottensis</name>
    <dbReference type="NCBI Taxonomy" id="435914"/>
    <lineage>
        <taxon>Bacteria</taxon>
        <taxon>Bacillati</taxon>
        <taxon>Actinomycetota</taxon>
        <taxon>Actinomycetes</taxon>
        <taxon>Mycobacteriales</taxon>
        <taxon>Fodinicola</taxon>
    </lineage>
</organism>
<dbReference type="RefSeq" id="WP_344312945.1">
    <property type="nucleotide sequence ID" value="NZ_BAAANY010000020.1"/>
</dbReference>
<dbReference type="InterPro" id="IPR027417">
    <property type="entry name" value="P-loop_NTPase"/>
</dbReference>
<evidence type="ECO:0000259" key="6">
    <source>
        <dbReference type="PROSITE" id="PS51755"/>
    </source>
</evidence>
<evidence type="ECO:0000256" key="3">
    <source>
        <dbReference type="ARBA" id="ARBA00023125"/>
    </source>
</evidence>
<dbReference type="InterPro" id="IPR016032">
    <property type="entry name" value="Sig_transdc_resp-reg_C-effctor"/>
</dbReference>
<dbReference type="InterPro" id="IPR019734">
    <property type="entry name" value="TPR_rpt"/>
</dbReference>
<keyword evidence="4" id="KW-0804">Transcription</keyword>
<dbReference type="InterPro" id="IPR005158">
    <property type="entry name" value="BTAD"/>
</dbReference>
<dbReference type="PROSITE" id="PS51755">
    <property type="entry name" value="OMPR_PHOB"/>
    <property type="match status" value="1"/>
</dbReference>